<evidence type="ECO:0000313" key="2">
    <source>
        <dbReference type="Proteomes" id="UP000507245"/>
    </source>
</evidence>
<accession>A0A6J5Y0M3</accession>
<keyword evidence="2" id="KW-1185">Reference proteome</keyword>
<dbReference type="Proteomes" id="UP000507245">
    <property type="component" value="Unassembled WGS sequence"/>
</dbReference>
<reference evidence="2" key="1">
    <citation type="journal article" date="2020" name="Genome Biol.">
        <title>Gamete binning: chromosome-level and haplotype-resolved genome assembly enabled by high-throughput single-cell sequencing of gamete genomes.</title>
        <authorList>
            <person name="Campoy J.A."/>
            <person name="Sun H."/>
            <person name="Goel M."/>
            <person name="Jiao W.-B."/>
            <person name="Folz-Donahue K."/>
            <person name="Wang N."/>
            <person name="Rubio M."/>
            <person name="Liu C."/>
            <person name="Kukat C."/>
            <person name="Ruiz D."/>
            <person name="Huettel B."/>
            <person name="Schneeberger K."/>
        </authorList>
    </citation>
    <scope>NUCLEOTIDE SEQUENCE [LARGE SCALE GENOMIC DNA]</scope>
    <source>
        <strain evidence="2">cv. Rojo Pasion</strain>
    </source>
</reference>
<proteinExistence type="predicted"/>
<evidence type="ECO:0000313" key="1">
    <source>
        <dbReference type="EMBL" id="CAB4319680.1"/>
    </source>
</evidence>
<name>A0A6J5Y0M3_PRUAR</name>
<dbReference type="AlphaFoldDB" id="A0A6J5Y0M3"/>
<dbReference type="EMBL" id="CAEKKB010000008">
    <property type="protein sequence ID" value="CAB4319680.1"/>
    <property type="molecule type" value="Genomic_DNA"/>
</dbReference>
<organism evidence="1 2">
    <name type="scientific">Prunus armeniaca</name>
    <name type="common">Apricot</name>
    <name type="synonym">Armeniaca vulgaris</name>
    <dbReference type="NCBI Taxonomy" id="36596"/>
    <lineage>
        <taxon>Eukaryota</taxon>
        <taxon>Viridiplantae</taxon>
        <taxon>Streptophyta</taxon>
        <taxon>Embryophyta</taxon>
        <taxon>Tracheophyta</taxon>
        <taxon>Spermatophyta</taxon>
        <taxon>Magnoliopsida</taxon>
        <taxon>eudicotyledons</taxon>
        <taxon>Gunneridae</taxon>
        <taxon>Pentapetalae</taxon>
        <taxon>rosids</taxon>
        <taxon>fabids</taxon>
        <taxon>Rosales</taxon>
        <taxon>Rosaceae</taxon>
        <taxon>Amygdaloideae</taxon>
        <taxon>Amygdaleae</taxon>
        <taxon>Prunus</taxon>
    </lineage>
</organism>
<protein>
    <submittedName>
        <fullName evidence="1">Uncharacterized protein</fullName>
    </submittedName>
</protein>
<gene>
    <name evidence="1" type="ORF">ORAREDHAP_LOCUS47240</name>
</gene>
<sequence length="173" mass="18447">MAARPSPYSLRGRNKELRRGVTVIIGFGSSIELCSPLARGPVRGGARGCPLLAPVEVNSRSLPGAASPGRNLAGVNRVRREGSTVGGPKERHVGSREQDCAGVNSNGSFYSPVDQLTSKHWSHIPEIRHSIKYTCGGGGVPVGDNRRLAGSSSTWLNESKKKPLNGLQLWKLI</sequence>